<evidence type="ECO:0000256" key="5">
    <source>
        <dbReference type="ARBA" id="ARBA00023237"/>
    </source>
</evidence>
<keyword evidence="3 6" id="KW-0732">Signal</keyword>
<evidence type="ECO:0000313" key="19">
    <source>
        <dbReference type="Proteomes" id="UP000261278"/>
    </source>
</evidence>
<evidence type="ECO:0000256" key="2">
    <source>
        <dbReference type="ARBA" id="ARBA00006275"/>
    </source>
</evidence>
<evidence type="ECO:0000313" key="23">
    <source>
        <dbReference type="Proteomes" id="UP000470332"/>
    </source>
</evidence>
<reference evidence="14" key="7">
    <citation type="submission" date="2021-06" db="EMBL/GenBank/DDBJ databases">
        <title>Collection of gut derived symbiotic bacterial strains cultured from healthy donors.</title>
        <authorList>
            <person name="Lin H."/>
            <person name="Littmann E."/>
            <person name="Pamer E.G."/>
        </authorList>
    </citation>
    <scope>NUCLEOTIDE SEQUENCE</scope>
    <source>
        <strain evidence="14">MSK.6.33</strain>
    </source>
</reference>
<dbReference type="Proteomes" id="UP000469427">
    <property type="component" value="Unassembled WGS sequence"/>
</dbReference>
<feature type="domain" description="RagB/SusD" evidence="7">
    <location>
        <begin position="391"/>
        <end position="638"/>
    </location>
</feature>
<evidence type="ECO:0000313" key="9">
    <source>
        <dbReference type="EMBL" id="ALK82862.1"/>
    </source>
</evidence>
<proteinExistence type="inferred from homology"/>
<dbReference type="RefSeq" id="WP_032934912.1">
    <property type="nucleotide sequence ID" value="NZ_BAABYE010000001.1"/>
</dbReference>
<dbReference type="Proteomes" id="UP000470332">
    <property type="component" value="Unassembled WGS sequence"/>
</dbReference>
<evidence type="ECO:0000313" key="22">
    <source>
        <dbReference type="Proteomes" id="UP000469427"/>
    </source>
</evidence>
<dbReference type="EMBL" id="QSSN01000001">
    <property type="protein sequence ID" value="RGL89224.1"/>
    <property type="molecule type" value="Genomic_DNA"/>
</dbReference>
<comment type="subcellular location">
    <subcellularLocation>
        <location evidence="1">Cell outer membrane</location>
    </subcellularLocation>
</comment>
<dbReference type="Proteomes" id="UP000061587">
    <property type="component" value="Chromosome"/>
</dbReference>
<keyword evidence="4" id="KW-0472">Membrane</keyword>
<dbReference type="GO" id="GO:0009279">
    <property type="term" value="C:cell outer membrane"/>
    <property type="evidence" value="ECO:0007669"/>
    <property type="project" value="UniProtKB-SubCell"/>
</dbReference>
<evidence type="ECO:0000259" key="7">
    <source>
        <dbReference type="Pfam" id="PF07980"/>
    </source>
</evidence>
<evidence type="ECO:0000313" key="12">
    <source>
        <dbReference type="EMBL" id="KAB6524437.1"/>
    </source>
</evidence>
<evidence type="ECO:0000313" key="18">
    <source>
        <dbReference type="Proteomes" id="UP000186631"/>
    </source>
</evidence>
<evidence type="ECO:0000313" key="10">
    <source>
        <dbReference type="EMBL" id="KAB3866509.1"/>
    </source>
</evidence>
<reference evidence="21 22" key="5">
    <citation type="journal article" date="2019" name="Nat. Med.">
        <title>A library of human gut bacterial isolates paired with longitudinal multiomics data enables mechanistic microbiome research.</title>
        <authorList>
            <person name="Poyet M."/>
            <person name="Groussin M."/>
            <person name="Gibbons S.M."/>
            <person name="Avila-Pacheco J."/>
            <person name="Jiang X."/>
            <person name="Kearney S.M."/>
            <person name="Perrotta A.R."/>
            <person name="Berdy B."/>
            <person name="Zhao S."/>
            <person name="Lieberman T.D."/>
            <person name="Swanson P.K."/>
            <person name="Smith M."/>
            <person name="Roesemann S."/>
            <person name="Alexander J.E."/>
            <person name="Rich S.A."/>
            <person name="Livny J."/>
            <person name="Vlamakis H."/>
            <person name="Clish C."/>
            <person name="Bullock K."/>
            <person name="Deik A."/>
            <person name="Scott J."/>
            <person name="Pierce K.A."/>
            <person name="Xavier R.J."/>
            <person name="Alm E.J."/>
        </authorList>
    </citation>
    <scope>NUCLEOTIDE SEQUENCE [LARGE SCALE GENOMIC DNA]</scope>
    <source>
        <strain evidence="13 21">BIOML-A110</strain>
        <strain evidence="12 22">BIOML-A122</strain>
        <strain evidence="10 23">BIOML-A9</strain>
    </source>
</reference>
<dbReference type="PATRIC" id="fig|821.40.peg.272"/>
<evidence type="ECO:0000313" key="21">
    <source>
        <dbReference type="Proteomes" id="UP000462922"/>
    </source>
</evidence>
<dbReference type="SUPFAM" id="SSF48452">
    <property type="entry name" value="TPR-like"/>
    <property type="match status" value="1"/>
</dbReference>
<evidence type="ECO:0000256" key="4">
    <source>
        <dbReference type="ARBA" id="ARBA00023136"/>
    </source>
</evidence>
<evidence type="ECO:0000313" key="11">
    <source>
        <dbReference type="EMBL" id="KAB5437241.1"/>
    </source>
</evidence>
<sequence length="654" mass="73505">MKTMKFNYMKSAAMALAFACCVSSCSDFLEEENKTGATAELEYATVSGIDGLMGSAYSFLRLWAGKPAALAMNGSGTDDLFYGIDCGMKPLGDYTFTAEQDGKTNFDSYWEAFYCGIDVCNLALKYVPLNTAIGEAKKQTYLGEAQFLRAFYYFLLVNTWGPVPYNATPFTEVYNTAVRMPEEFIYSKILEDLDNSIANLTVNDNDKESMRVSSVAAHALKARVLLYAASWMGENSIITNDVYKGKNLYALAQQEAQKVIDSNFAQFYDNTSDLWLMTNEDLKVNKEAIFGMHYTPNVTTFENQGPIQYSTGKVYNKQMDRDKGGNALHLVFVGLWNNSGSDLSDVFVRATKPNQQLQGVVINSYYSRYSRGFRNYLLTPYSWNLFCKVKDTDQRYEATIRDHYDIAPGLVSKNYPLMKDTAIYFINADANSPEGQVAIARGKNRYRVYTRTGGDLPLYTTNDPATAVPTTGIITPVSSVYNDDRYNSSQFAGDQLFVSIKKYEENCPGYSANSLITPSTSERDIMLIRLAEMYLIKAECQMELGQNGEALNTLNYLRAQRAISGKDNSISGTVTMETILDERCLEFLGEGDRWFDLKRTHTLIDRVKKYNKQASPNIKEYHYLRPIPSVQLQALDQVSVTPAPGSGFWQNEGY</sequence>
<comment type="similarity">
    <text evidence="2">Belongs to the SusD family.</text>
</comment>
<dbReference type="Proteomes" id="UP000736888">
    <property type="component" value="Unassembled WGS sequence"/>
</dbReference>
<reference evidence="11 20" key="6">
    <citation type="submission" date="2019-10" db="EMBL/GenBank/DDBJ databases">
        <title>Genome Sequence and Assembly of iSURF_14.</title>
        <authorList>
            <person name="Wucher B.R."/>
            <person name="Ruoff K.L."/>
            <person name="Price C.E."/>
            <person name="Valls R.R."/>
            <person name="O'Toole G.A."/>
        </authorList>
    </citation>
    <scope>NUCLEOTIDE SEQUENCE [LARGE SCALE GENOMIC DNA]</scope>
    <source>
        <strain evidence="11 20">ANK132K_3B</strain>
    </source>
</reference>
<dbReference type="EMBL" id="WCXA01000003">
    <property type="protein sequence ID" value="KAB3866509.1"/>
    <property type="molecule type" value="Genomic_DNA"/>
</dbReference>
<dbReference type="InterPro" id="IPR033985">
    <property type="entry name" value="SusD-like_N"/>
</dbReference>
<evidence type="ECO:0000313" key="16">
    <source>
        <dbReference type="EMBL" id="RGL89224.1"/>
    </source>
</evidence>
<dbReference type="InterPro" id="IPR011990">
    <property type="entry name" value="TPR-like_helical_dom_sf"/>
</dbReference>
<dbReference type="Proteomes" id="UP000462922">
    <property type="component" value="Unassembled WGS sequence"/>
</dbReference>
<dbReference type="EMBL" id="CP013020">
    <property type="protein sequence ID" value="ALK82862.1"/>
    <property type="molecule type" value="Genomic_DNA"/>
</dbReference>
<dbReference type="Proteomes" id="UP000261278">
    <property type="component" value="Unassembled WGS sequence"/>
</dbReference>
<dbReference type="EMBL" id="WCIF01000011">
    <property type="protein sequence ID" value="KAB5437241.1"/>
    <property type="molecule type" value="Genomic_DNA"/>
</dbReference>
<dbReference type="EMBL" id="MNQV01000085">
    <property type="protein sequence ID" value="OKZ53678.1"/>
    <property type="molecule type" value="Genomic_DNA"/>
</dbReference>
<reference evidence="17" key="1">
    <citation type="submission" date="2015-10" db="EMBL/GenBank/DDBJ databases">
        <title>Extensive mobilome-driven genome diversification in gut-associated Bacteroides vulgatus mpk.</title>
        <authorList>
            <person name="Beier S."/>
            <person name="Lange A."/>
            <person name="Huson D.H."/>
            <person name="Frick J.-S."/>
            <person name="Autenrieth I.B."/>
        </authorList>
    </citation>
    <scope>NUCLEOTIDE SEQUENCE [LARGE SCALE GENOMIC DNA]</scope>
    <source>
        <strain evidence="17">mpk</strain>
    </source>
</reference>
<reference evidence="15 18" key="3">
    <citation type="journal article" date="2016" name="Nat. Biotechnol.">
        <title>Measurement of bacterial replication rates in microbial communities.</title>
        <authorList>
            <person name="Brown C.T."/>
            <person name="Olm M.R."/>
            <person name="Thomas B.C."/>
            <person name="Banfield J.F."/>
        </authorList>
    </citation>
    <scope>NUCLEOTIDE SEQUENCE [LARGE SCALE GENOMIC DNA]</scope>
    <source>
        <strain evidence="15">42_262</strain>
    </source>
</reference>
<dbReference type="Pfam" id="PF14322">
    <property type="entry name" value="SusD-like_3"/>
    <property type="match status" value="1"/>
</dbReference>
<reference evidence="9 17" key="2">
    <citation type="journal article" date="2016" name="Genome Biol. Evol.">
        <title>Extensive mobilome-driven genome diversification in mouse gut-associated Bacteroides vulgatus mpk.</title>
        <authorList>
            <person name="Lange A."/>
            <person name="Beier S."/>
            <person name="Steimle A."/>
            <person name="Autenrieth I.B."/>
            <person name="Huson D.H."/>
            <person name="Frick J.S."/>
        </authorList>
    </citation>
    <scope>NUCLEOTIDE SEQUENCE [LARGE SCALE GENOMIC DNA]</scope>
    <source>
        <strain evidence="17">mpk</strain>
        <strain evidence="9">Mpk</strain>
    </source>
</reference>
<feature type="domain" description="SusD-like N-terminal" evidence="8">
    <location>
        <begin position="104"/>
        <end position="226"/>
    </location>
</feature>
<name>A0A0P0LF00_PHOVU</name>
<dbReference type="EMBL" id="WDAX01000011">
    <property type="protein sequence ID" value="KAB6575044.1"/>
    <property type="molecule type" value="Genomic_DNA"/>
</dbReference>
<dbReference type="Gene3D" id="1.25.40.390">
    <property type="match status" value="2"/>
</dbReference>
<gene>
    <name evidence="15" type="ORF">BHV80_03770</name>
    <name evidence="9" type="ORF">BvMPK_0223</name>
    <name evidence="16" type="ORF">DXC44_00390</name>
    <name evidence="11" type="ORF">F9Z94_10860</name>
    <name evidence="10" type="ORF">GAS37_02145</name>
    <name evidence="13" type="ORF">GAY76_06315</name>
    <name evidence="12" type="ORF">GAY98_15830</name>
    <name evidence="14" type="ORF">KTG10_01660</name>
</gene>
<evidence type="ECO:0000259" key="8">
    <source>
        <dbReference type="Pfam" id="PF14322"/>
    </source>
</evidence>
<feature type="signal peptide" evidence="6">
    <location>
        <begin position="1"/>
        <end position="25"/>
    </location>
</feature>
<evidence type="ECO:0000313" key="15">
    <source>
        <dbReference type="EMBL" id="OKZ53678.1"/>
    </source>
</evidence>
<keyword evidence="5" id="KW-0998">Cell outer membrane</keyword>
<evidence type="ECO:0000313" key="20">
    <source>
        <dbReference type="Proteomes" id="UP000462885"/>
    </source>
</evidence>
<evidence type="ECO:0000256" key="3">
    <source>
        <dbReference type="ARBA" id="ARBA00022729"/>
    </source>
</evidence>
<dbReference type="AlphaFoldDB" id="A0A0P0LF00"/>
<dbReference type="Pfam" id="PF07980">
    <property type="entry name" value="SusD_RagB"/>
    <property type="match status" value="1"/>
</dbReference>
<dbReference type="Proteomes" id="UP000462885">
    <property type="component" value="Unassembled WGS sequence"/>
</dbReference>
<feature type="chain" id="PRO_5014235992" evidence="6">
    <location>
        <begin position="26"/>
        <end position="654"/>
    </location>
</feature>
<dbReference type="Proteomes" id="UP000186631">
    <property type="component" value="Unassembled WGS sequence"/>
</dbReference>
<dbReference type="InterPro" id="IPR012944">
    <property type="entry name" value="SusD_RagB_dom"/>
</dbReference>
<dbReference type="EMBL" id="WDBI01000028">
    <property type="protein sequence ID" value="KAB6524437.1"/>
    <property type="molecule type" value="Genomic_DNA"/>
</dbReference>
<dbReference type="EMBL" id="JAHPYS010000002">
    <property type="protein sequence ID" value="MBU9137472.1"/>
    <property type="molecule type" value="Genomic_DNA"/>
</dbReference>
<organism evidence="9 17">
    <name type="scientific">Phocaeicola vulgatus</name>
    <name type="common">Bacteroides vulgatus</name>
    <dbReference type="NCBI Taxonomy" id="821"/>
    <lineage>
        <taxon>Bacteria</taxon>
        <taxon>Pseudomonadati</taxon>
        <taxon>Bacteroidota</taxon>
        <taxon>Bacteroidia</taxon>
        <taxon>Bacteroidales</taxon>
        <taxon>Bacteroidaceae</taxon>
        <taxon>Phocaeicola</taxon>
    </lineage>
</organism>
<evidence type="ECO:0000256" key="6">
    <source>
        <dbReference type="SAM" id="SignalP"/>
    </source>
</evidence>
<evidence type="ECO:0000313" key="17">
    <source>
        <dbReference type="Proteomes" id="UP000061587"/>
    </source>
</evidence>
<evidence type="ECO:0000313" key="13">
    <source>
        <dbReference type="EMBL" id="KAB6575044.1"/>
    </source>
</evidence>
<protein>
    <submittedName>
        <fullName evidence="9 10">Outer membrane protein</fullName>
    </submittedName>
</protein>
<reference evidence="16 19" key="4">
    <citation type="submission" date="2018-08" db="EMBL/GenBank/DDBJ databases">
        <title>A genome reference for cultivated species of the human gut microbiota.</title>
        <authorList>
            <person name="Zou Y."/>
            <person name="Xue W."/>
            <person name="Luo G."/>
        </authorList>
    </citation>
    <scope>NUCLEOTIDE SEQUENCE [LARGE SCALE GENOMIC DNA]</scope>
    <source>
        <strain evidence="16 19">TF05-18</strain>
    </source>
</reference>
<accession>A0A0P0LF00</accession>
<evidence type="ECO:0000256" key="1">
    <source>
        <dbReference type="ARBA" id="ARBA00004442"/>
    </source>
</evidence>
<evidence type="ECO:0000313" key="14">
    <source>
        <dbReference type="EMBL" id="MBU9137472.1"/>
    </source>
</evidence>